<name>A0A838ZI00_9FLAO</name>
<dbReference type="InterPro" id="IPR051199">
    <property type="entry name" value="LPS_LOS_Heptosyltrfase"/>
</dbReference>
<gene>
    <name evidence="3" type="ORF">HU137_05890</name>
</gene>
<evidence type="ECO:0000313" key="3">
    <source>
        <dbReference type="EMBL" id="MBA5629301.1"/>
    </source>
</evidence>
<dbReference type="CDD" id="cd03789">
    <property type="entry name" value="GT9_LPS_heptosyltransferase"/>
    <property type="match status" value="1"/>
</dbReference>
<dbReference type="EMBL" id="JACDZE010000001">
    <property type="protein sequence ID" value="MBA5629301.1"/>
    <property type="molecule type" value="Genomic_DNA"/>
</dbReference>
<reference evidence="3 4" key="1">
    <citation type="submission" date="2020-07" db="EMBL/GenBank/DDBJ databases">
        <title>Moheibacter lacus sp. nov., a member of the family Flavobacteriaceae isolated from freshwater lake sediment.</title>
        <authorList>
            <person name="Liu Y."/>
        </authorList>
    </citation>
    <scope>NUCLEOTIDE SEQUENCE [LARGE SCALE GENOMIC DNA]</scope>
    <source>
        <strain evidence="3 4">BDHS18</strain>
    </source>
</reference>
<organism evidence="3 4">
    <name type="scientific">Moheibacter lacus</name>
    <dbReference type="NCBI Taxonomy" id="2745851"/>
    <lineage>
        <taxon>Bacteria</taxon>
        <taxon>Pseudomonadati</taxon>
        <taxon>Bacteroidota</taxon>
        <taxon>Flavobacteriia</taxon>
        <taxon>Flavobacteriales</taxon>
        <taxon>Weeksellaceae</taxon>
        <taxon>Moheibacter</taxon>
    </lineage>
</organism>
<dbReference type="AlphaFoldDB" id="A0A838ZI00"/>
<keyword evidence="2" id="KW-0808">Transferase</keyword>
<protein>
    <recommendedName>
        <fullName evidence="5">ADP-heptose:LPS heptosyltransferase</fullName>
    </recommendedName>
</protein>
<dbReference type="PANTHER" id="PTHR30160">
    <property type="entry name" value="TETRAACYLDISACCHARIDE 4'-KINASE-RELATED"/>
    <property type="match status" value="1"/>
</dbReference>
<dbReference type="InterPro" id="IPR002201">
    <property type="entry name" value="Glyco_trans_9"/>
</dbReference>
<dbReference type="Pfam" id="PF01075">
    <property type="entry name" value="Glyco_transf_9"/>
    <property type="match status" value="1"/>
</dbReference>
<dbReference type="GO" id="GO:0008713">
    <property type="term" value="F:ADP-heptose-lipopolysaccharide heptosyltransferase activity"/>
    <property type="evidence" value="ECO:0007669"/>
    <property type="project" value="TreeGrafter"/>
</dbReference>
<proteinExistence type="predicted"/>
<evidence type="ECO:0000313" key="4">
    <source>
        <dbReference type="Proteomes" id="UP000552241"/>
    </source>
</evidence>
<accession>A0A838ZI00</accession>
<evidence type="ECO:0000256" key="2">
    <source>
        <dbReference type="ARBA" id="ARBA00022679"/>
    </source>
</evidence>
<evidence type="ECO:0008006" key="5">
    <source>
        <dbReference type="Google" id="ProtNLM"/>
    </source>
</evidence>
<keyword evidence="1" id="KW-0328">Glycosyltransferase</keyword>
<comment type="caution">
    <text evidence="3">The sequence shown here is derived from an EMBL/GenBank/DDBJ whole genome shotgun (WGS) entry which is preliminary data.</text>
</comment>
<evidence type="ECO:0000256" key="1">
    <source>
        <dbReference type="ARBA" id="ARBA00022676"/>
    </source>
</evidence>
<sequence>MKKILFLHDTRLDTPRGAELTILQLMKLGEEKGLDTKADLLRNFEQTKMSIAAADLVIVNSTSRCPYEIELIQFLVDHNINYIKIEFDYNFCVRRNIYCTITKSVSKCCHNDKFHHFRELFKHAFRNIFQSPAHFKAHKEFYGEAIQNPIIMPPTVEVERLQISEKKLENIIPFFGSLNNLKGGNAYLDYAENHPEMEFHVYGNNQLEREIPENVQFFSPISNDEVLKILGQTKTFICQPVWPEPSGRLAAEAFLSGCEIISNNRVGTFSFDFYPNDPSRAYQEMKESPDLFFQAVGDFFSEKELEIHPKWKNVLIYKSYGGLGDIFFCIPSLLLFQNVAEKLSFAVESRLIPFFEKYFPQLKVVDAVEVKERESDFDCIIDLGNCPAFGGYAIPHVIRYPTHKKLKQHVIHHYIDGLARLHKEVQPEIYQRYPYISSKPKELAYTIHPGAGFLLKIWPTKKYAELIEKIHALFPELKCRIIIGPNDPNPVDFMKIPTDFIELVTGDLLAVGEAMETALFHIGNDAGITHVAGGFNLPTLAIYGPTGPGAWGSFSEINEIVWGKKGVCNLRCNYEVILNCEHRICLNSITSDRVLNHLFQLFNKMENLEAGNQILFGQNNSWKREKNDFILQKYDDEFLVEFHNQSEADYFETLLKQPFDFSEEFPDSIYQVLEVLIEKEIFFELPDFSNWKSENS</sequence>
<dbReference type="Gene3D" id="3.40.50.2000">
    <property type="entry name" value="Glycogen Phosphorylase B"/>
    <property type="match status" value="2"/>
</dbReference>
<dbReference type="Proteomes" id="UP000552241">
    <property type="component" value="Unassembled WGS sequence"/>
</dbReference>
<dbReference type="RefSeq" id="WP_182042862.1">
    <property type="nucleotide sequence ID" value="NZ_JACDZE010000001.1"/>
</dbReference>
<dbReference type="GO" id="GO:0009244">
    <property type="term" value="P:lipopolysaccharide core region biosynthetic process"/>
    <property type="evidence" value="ECO:0007669"/>
    <property type="project" value="TreeGrafter"/>
</dbReference>
<keyword evidence="4" id="KW-1185">Reference proteome</keyword>
<dbReference type="SUPFAM" id="SSF53756">
    <property type="entry name" value="UDP-Glycosyltransferase/glycogen phosphorylase"/>
    <property type="match status" value="2"/>
</dbReference>
<dbReference type="GO" id="GO:0005829">
    <property type="term" value="C:cytosol"/>
    <property type="evidence" value="ECO:0007669"/>
    <property type="project" value="TreeGrafter"/>
</dbReference>